<protein>
    <submittedName>
        <fullName evidence="2">Uncharacterized protein</fullName>
    </submittedName>
</protein>
<dbReference type="AlphaFoldDB" id="A0A2J6Q516"/>
<reference evidence="2 3" key="1">
    <citation type="submission" date="2016-05" db="EMBL/GenBank/DDBJ databases">
        <title>A degradative enzymes factory behind the ericoid mycorrhizal symbiosis.</title>
        <authorList>
            <consortium name="DOE Joint Genome Institute"/>
            <person name="Martino E."/>
            <person name="Morin E."/>
            <person name="Grelet G."/>
            <person name="Kuo A."/>
            <person name="Kohler A."/>
            <person name="Daghino S."/>
            <person name="Barry K."/>
            <person name="Choi C."/>
            <person name="Cichocki N."/>
            <person name="Clum A."/>
            <person name="Copeland A."/>
            <person name="Hainaut M."/>
            <person name="Haridas S."/>
            <person name="Labutti K."/>
            <person name="Lindquist E."/>
            <person name="Lipzen A."/>
            <person name="Khouja H.-R."/>
            <person name="Murat C."/>
            <person name="Ohm R."/>
            <person name="Olson A."/>
            <person name="Spatafora J."/>
            <person name="Veneault-Fourrey C."/>
            <person name="Henrissat B."/>
            <person name="Grigoriev I."/>
            <person name="Martin F."/>
            <person name="Perotto S."/>
        </authorList>
    </citation>
    <scope>NUCLEOTIDE SEQUENCE [LARGE SCALE GENOMIC DNA]</scope>
    <source>
        <strain evidence="2 3">UAMH 7357</strain>
    </source>
</reference>
<sequence>MADDAQVPSSSEKPVHERQGEQAAKEQPKPDSADKDTEDKKSSGDTEEGAVPDGEESASSDPDRKKEVLAIAKGHHGDGNEGPGVRSVEEMKAAAEKK</sequence>
<feature type="region of interest" description="Disordered" evidence="1">
    <location>
        <begin position="1"/>
        <end position="98"/>
    </location>
</feature>
<dbReference type="Proteomes" id="UP000235672">
    <property type="component" value="Unassembled WGS sequence"/>
</dbReference>
<name>A0A2J6Q516_9HELO</name>
<evidence type="ECO:0000313" key="3">
    <source>
        <dbReference type="Proteomes" id="UP000235672"/>
    </source>
</evidence>
<evidence type="ECO:0000256" key="1">
    <source>
        <dbReference type="SAM" id="MobiDB-lite"/>
    </source>
</evidence>
<evidence type="ECO:0000313" key="2">
    <source>
        <dbReference type="EMBL" id="PMD21264.1"/>
    </source>
</evidence>
<keyword evidence="3" id="KW-1185">Reference proteome</keyword>
<feature type="compositionally biased region" description="Basic and acidic residues" evidence="1">
    <location>
        <begin position="13"/>
        <end position="44"/>
    </location>
</feature>
<feature type="compositionally biased region" description="Basic and acidic residues" evidence="1">
    <location>
        <begin position="87"/>
        <end position="98"/>
    </location>
</feature>
<feature type="compositionally biased region" description="Acidic residues" evidence="1">
    <location>
        <begin position="45"/>
        <end position="58"/>
    </location>
</feature>
<accession>A0A2J6Q516</accession>
<gene>
    <name evidence="2" type="ORF">NA56DRAFT_645921</name>
</gene>
<dbReference type="OrthoDB" id="3539761at2759"/>
<proteinExistence type="predicted"/>
<dbReference type="EMBL" id="KZ613482">
    <property type="protein sequence ID" value="PMD21264.1"/>
    <property type="molecule type" value="Genomic_DNA"/>
</dbReference>
<organism evidence="2 3">
    <name type="scientific">Hyaloscypha hepaticicola</name>
    <dbReference type="NCBI Taxonomy" id="2082293"/>
    <lineage>
        <taxon>Eukaryota</taxon>
        <taxon>Fungi</taxon>
        <taxon>Dikarya</taxon>
        <taxon>Ascomycota</taxon>
        <taxon>Pezizomycotina</taxon>
        <taxon>Leotiomycetes</taxon>
        <taxon>Helotiales</taxon>
        <taxon>Hyaloscyphaceae</taxon>
        <taxon>Hyaloscypha</taxon>
    </lineage>
</organism>